<dbReference type="EMBL" id="PDOB01000004">
    <property type="protein sequence ID" value="PIL40987.1"/>
    <property type="molecule type" value="Genomic_DNA"/>
</dbReference>
<comment type="caution">
    <text evidence="1">The sequence shown here is derived from an EMBL/GenBank/DDBJ whole genome shotgun (WGS) entry which is preliminary data.</text>
</comment>
<name>A0A2G8T4K8_9BURK</name>
<sequence>MKKAPGGSFFLGCDDEFAAVIRREKAEAAKLDFLPSPALKMYLEGQGQCVADYSPASHESARAFLELIATL</sequence>
<keyword evidence="2" id="KW-1185">Reference proteome</keyword>
<dbReference type="AlphaFoldDB" id="A0A2G8T4K8"/>
<protein>
    <submittedName>
        <fullName evidence="1">Uncharacterized protein</fullName>
    </submittedName>
</protein>
<evidence type="ECO:0000313" key="2">
    <source>
        <dbReference type="Proteomes" id="UP000228593"/>
    </source>
</evidence>
<dbReference type="RefSeq" id="WP_099914804.1">
    <property type="nucleotide sequence ID" value="NZ_BMHS01000005.1"/>
</dbReference>
<proteinExistence type="predicted"/>
<evidence type="ECO:0000313" key="1">
    <source>
        <dbReference type="EMBL" id="PIL40987.1"/>
    </source>
</evidence>
<dbReference type="Proteomes" id="UP000228593">
    <property type="component" value="Unassembled WGS sequence"/>
</dbReference>
<accession>A0A2G8T4K8</accession>
<gene>
    <name evidence="1" type="ORF">CR103_04425</name>
</gene>
<reference evidence="1 2" key="1">
    <citation type="submission" date="2017-10" db="EMBL/GenBank/DDBJ databases">
        <title>Massilia psychrophilum sp. nov., a novel purple-pigmented bacterium isolated from Tianshan glacier, Xinjiang Municipality, China.</title>
        <authorList>
            <person name="Wang H."/>
        </authorList>
    </citation>
    <scope>NUCLEOTIDE SEQUENCE [LARGE SCALE GENOMIC DNA]</scope>
    <source>
        <strain evidence="1 2">JCM 30813</strain>
    </source>
</reference>
<organism evidence="1 2">
    <name type="scientific">Massilia psychrophila</name>
    <dbReference type="NCBI Taxonomy" id="1603353"/>
    <lineage>
        <taxon>Bacteria</taxon>
        <taxon>Pseudomonadati</taxon>
        <taxon>Pseudomonadota</taxon>
        <taxon>Betaproteobacteria</taxon>
        <taxon>Burkholderiales</taxon>
        <taxon>Oxalobacteraceae</taxon>
        <taxon>Telluria group</taxon>
        <taxon>Massilia</taxon>
    </lineage>
</organism>